<feature type="region of interest" description="Disordered" evidence="1">
    <location>
        <begin position="1"/>
        <end position="49"/>
    </location>
</feature>
<accession>A0A853ADQ0</accession>
<dbReference type="AlphaFoldDB" id="A0A853ADQ0"/>
<protein>
    <submittedName>
        <fullName evidence="2">Uncharacterized protein</fullName>
    </submittedName>
</protein>
<organism evidence="2 3">
    <name type="scientific">Allostreptomyces psammosilenae</name>
    <dbReference type="NCBI Taxonomy" id="1892865"/>
    <lineage>
        <taxon>Bacteria</taxon>
        <taxon>Bacillati</taxon>
        <taxon>Actinomycetota</taxon>
        <taxon>Actinomycetes</taxon>
        <taxon>Kitasatosporales</taxon>
        <taxon>Streptomycetaceae</taxon>
        <taxon>Allostreptomyces</taxon>
    </lineage>
</organism>
<dbReference type="RefSeq" id="WP_246451314.1">
    <property type="nucleotide sequence ID" value="NZ_JACBZD010000002.1"/>
</dbReference>
<comment type="caution">
    <text evidence="2">The sequence shown here is derived from an EMBL/GenBank/DDBJ whole genome shotgun (WGS) entry which is preliminary data.</text>
</comment>
<evidence type="ECO:0000313" key="2">
    <source>
        <dbReference type="EMBL" id="NYI08452.1"/>
    </source>
</evidence>
<gene>
    <name evidence="2" type="ORF">FHU37_005481</name>
</gene>
<evidence type="ECO:0000313" key="3">
    <source>
        <dbReference type="Proteomes" id="UP000567795"/>
    </source>
</evidence>
<name>A0A853ADQ0_9ACTN</name>
<feature type="compositionally biased region" description="Low complexity" evidence="1">
    <location>
        <begin position="29"/>
        <end position="44"/>
    </location>
</feature>
<dbReference type="Proteomes" id="UP000567795">
    <property type="component" value="Unassembled WGS sequence"/>
</dbReference>
<evidence type="ECO:0000256" key="1">
    <source>
        <dbReference type="SAM" id="MobiDB-lite"/>
    </source>
</evidence>
<sequence length="276" mass="28663">MATNLNSPTTRRSGQTRPVVPGQHTGRNAVPPAAGRGPAAPVAPSLRGFGLPGPSHERHVVPAASLDALALPVGDDGIVAGIDVRQQPAVLGLFRPTPFEVLLVGGLWLSQVLTLRAAAVGARVAVETGRSQVWNPLAQAAGGGQPCVTVHDVGRLVPQGPSVTNPVLVVRDCGSRPPRRRLSDAPWQTTLTVLPFLGPTVGRLVAAAGLVGIQRVSPQEAEVLGRLLALPPQDVAALPSLGDNVTLWCVGRQREYVLTQPTDGEAGLLGAPRRMD</sequence>
<keyword evidence="3" id="KW-1185">Reference proteome</keyword>
<reference evidence="2 3" key="1">
    <citation type="submission" date="2020-07" db="EMBL/GenBank/DDBJ databases">
        <title>Sequencing the genomes of 1000 actinobacteria strains.</title>
        <authorList>
            <person name="Klenk H.-P."/>
        </authorList>
    </citation>
    <scope>NUCLEOTIDE SEQUENCE [LARGE SCALE GENOMIC DNA]</scope>
    <source>
        <strain evidence="2 3">DSM 42178</strain>
    </source>
</reference>
<dbReference type="EMBL" id="JACBZD010000002">
    <property type="protein sequence ID" value="NYI08452.1"/>
    <property type="molecule type" value="Genomic_DNA"/>
</dbReference>
<proteinExistence type="predicted"/>
<feature type="compositionally biased region" description="Polar residues" evidence="1">
    <location>
        <begin position="1"/>
        <end position="16"/>
    </location>
</feature>